<dbReference type="GO" id="GO:0046872">
    <property type="term" value="F:metal ion binding"/>
    <property type="evidence" value="ECO:0007669"/>
    <property type="project" value="UniProtKB-KW"/>
</dbReference>
<evidence type="ECO:0000259" key="6">
    <source>
        <dbReference type="Pfam" id="PF00884"/>
    </source>
</evidence>
<organism evidence="7 8">
    <name type="scientific">Sulfurisoma sediminicola</name>
    <dbReference type="NCBI Taxonomy" id="1381557"/>
    <lineage>
        <taxon>Bacteria</taxon>
        <taxon>Pseudomonadati</taxon>
        <taxon>Pseudomonadota</taxon>
        <taxon>Betaproteobacteria</taxon>
        <taxon>Nitrosomonadales</taxon>
        <taxon>Sterolibacteriaceae</taxon>
        <taxon>Sulfurisoma</taxon>
    </lineage>
</organism>
<comment type="caution">
    <text evidence="7">The sequence shown here is derived from an EMBL/GenBank/DDBJ whole genome shotgun (WGS) entry which is preliminary data.</text>
</comment>
<dbReference type="Pfam" id="PF00884">
    <property type="entry name" value="Sulfatase"/>
    <property type="match status" value="1"/>
</dbReference>
<keyword evidence="5" id="KW-1133">Transmembrane helix</keyword>
<dbReference type="GO" id="GO:0004065">
    <property type="term" value="F:arylsulfatase activity"/>
    <property type="evidence" value="ECO:0007669"/>
    <property type="project" value="TreeGrafter"/>
</dbReference>
<dbReference type="InterPro" id="IPR017850">
    <property type="entry name" value="Alkaline_phosphatase_core_sf"/>
</dbReference>
<feature type="domain" description="Sulfatase N-terminal" evidence="6">
    <location>
        <begin position="50"/>
        <end position="462"/>
    </location>
</feature>
<evidence type="ECO:0000313" key="8">
    <source>
        <dbReference type="Proteomes" id="UP000268908"/>
    </source>
</evidence>
<evidence type="ECO:0000313" key="7">
    <source>
        <dbReference type="EMBL" id="RLJ65226.1"/>
    </source>
</evidence>
<comment type="similarity">
    <text evidence="1">Belongs to the sulfatase family.</text>
</comment>
<sequence length="613" mass="67782">METVLARLTCATAGKSGKRHGLLTMLGVAGMFAALAAPAIVSAADAPRRPNIVIILGDDLGYADMGSFGGEIKTPNLDSLAKDGVRFTNFYTHASCSPTRSMLLSGVDTHLNGLGNMNEWIAPNQAGVPGYEGNLNHRVATLPQLLKGAGYHTYMAGKWHLGKAPDQIPAARGFERDFSLLDGGGSYWNMMNITATVPQSLYTEDGRYLTKLPEDYYATKTYTDKLIGFIDANRGDGKPFFAYVAHQAPHEPFHLPKEWRNRHDREYDKGWDAVRQERLKRQVEMGIMPAGTELAERMWFVPDPIVLAPASRYILGKKMELYAGMVENMDHHVGRLIEHLKKIGEYENTIFVVFGDNGAEGSDLFGMIAGTPGSRDNLFAAINWSQTHPNAWGDPESWVGYGPMWAQVSMTPFSQFKGWLAEGGIRNALIVSGPNVKRPAGSINHGLMHVADLMPTLLEVAGTSYPKASQPDLPPLIGKSWGPVLAGKADSVRTEQDYLAWEVFGSRAVRQGDWKLRWQIKPYGKSDWELFNVAADPAERKDLAAQHPDKVKAMLAAWESYVKANNVILPSRGPFDTLEKDMPQRVTVYPGFPPLIYQRQFVPPKEMLAEPKP</sequence>
<dbReference type="InterPro" id="IPR000917">
    <property type="entry name" value="Sulfatase_N"/>
</dbReference>
<dbReference type="PANTHER" id="PTHR42693:SF33">
    <property type="entry name" value="ARYLSULFATASE"/>
    <property type="match status" value="1"/>
</dbReference>
<dbReference type="PANTHER" id="PTHR42693">
    <property type="entry name" value="ARYLSULFATASE FAMILY MEMBER"/>
    <property type="match status" value="1"/>
</dbReference>
<keyword evidence="8" id="KW-1185">Reference proteome</keyword>
<dbReference type="Gene3D" id="3.30.1120.10">
    <property type="match status" value="1"/>
</dbReference>
<keyword evidence="2" id="KW-0479">Metal-binding</keyword>
<dbReference type="InterPro" id="IPR050738">
    <property type="entry name" value="Sulfatase"/>
</dbReference>
<accession>A0A497XEW9</accession>
<feature type="transmembrane region" description="Helical" evidence="5">
    <location>
        <begin position="21"/>
        <end position="41"/>
    </location>
</feature>
<dbReference type="Proteomes" id="UP000268908">
    <property type="component" value="Unassembled WGS sequence"/>
</dbReference>
<reference evidence="7 8" key="1">
    <citation type="submission" date="2018-10" db="EMBL/GenBank/DDBJ databases">
        <title>Genomic Encyclopedia of Type Strains, Phase IV (KMG-IV): sequencing the most valuable type-strain genomes for metagenomic binning, comparative biology and taxonomic classification.</title>
        <authorList>
            <person name="Goeker M."/>
        </authorList>
    </citation>
    <scope>NUCLEOTIDE SEQUENCE [LARGE SCALE GENOMIC DNA]</scope>
    <source>
        <strain evidence="7 8">DSM 26916</strain>
    </source>
</reference>
<dbReference type="PROSITE" id="PS00149">
    <property type="entry name" value="SULFATASE_2"/>
    <property type="match status" value="1"/>
</dbReference>
<dbReference type="RefSeq" id="WP_165904831.1">
    <property type="nucleotide sequence ID" value="NZ_BHVV01000008.1"/>
</dbReference>
<evidence type="ECO:0000256" key="2">
    <source>
        <dbReference type="ARBA" id="ARBA00022723"/>
    </source>
</evidence>
<keyword evidence="5" id="KW-0812">Transmembrane</keyword>
<gene>
    <name evidence="7" type="ORF">DFR35_1883</name>
</gene>
<evidence type="ECO:0000256" key="3">
    <source>
        <dbReference type="ARBA" id="ARBA00022801"/>
    </source>
</evidence>
<evidence type="ECO:0000256" key="5">
    <source>
        <dbReference type="SAM" id="Phobius"/>
    </source>
</evidence>
<dbReference type="Gene3D" id="3.40.720.10">
    <property type="entry name" value="Alkaline Phosphatase, subunit A"/>
    <property type="match status" value="1"/>
</dbReference>
<dbReference type="EMBL" id="RCCI01000005">
    <property type="protein sequence ID" value="RLJ65226.1"/>
    <property type="molecule type" value="Genomic_DNA"/>
</dbReference>
<keyword evidence="4" id="KW-0106">Calcium</keyword>
<name>A0A497XEW9_9PROT</name>
<dbReference type="AlphaFoldDB" id="A0A497XEW9"/>
<evidence type="ECO:0000256" key="4">
    <source>
        <dbReference type="ARBA" id="ARBA00022837"/>
    </source>
</evidence>
<keyword evidence="5" id="KW-0472">Membrane</keyword>
<dbReference type="SUPFAM" id="SSF53649">
    <property type="entry name" value="Alkaline phosphatase-like"/>
    <property type="match status" value="1"/>
</dbReference>
<proteinExistence type="inferred from homology"/>
<keyword evidence="3" id="KW-0378">Hydrolase</keyword>
<evidence type="ECO:0000256" key="1">
    <source>
        <dbReference type="ARBA" id="ARBA00008779"/>
    </source>
</evidence>
<dbReference type="CDD" id="cd16025">
    <property type="entry name" value="PAS_like"/>
    <property type="match status" value="1"/>
</dbReference>
<protein>
    <submittedName>
        <fullName evidence="7">Arylsulfatase</fullName>
    </submittedName>
</protein>
<dbReference type="InterPro" id="IPR024607">
    <property type="entry name" value="Sulfatase_CS"/>
</dbReference>